<dbReference type="RefSeq" id="WP_094076732.1">
    <property type="nucleotide sequence ID" value="NZ_NBYO01000001.1"/>
</dbReference>
<dbReference type="CDD" id="cd05233">
    <property type="entry name" value="SDR_c"/>
    <property type="match status" value="1"/>
</dbReference>
<dbReference type="PANTHER" id="PTHR43477:SF1">
    <property type="entry name" value="DIHYDROANTICAPSIN 7-DEHYDROGENASE"/>
    <property type="match status" value="1"/>
</dbReference>
<gene>
    <name evidence="4" type="ORF">B7H23_07915</name>
</gene>
<dbReference type="SUPFAM" id="SSF51735">
    <property type="entry name" value="NAD(P)-binding Rossmann-fold domains"/>
    <property type="match status" value="1"/>
</dbReference>
<dbReference type="InterPro" id="IPR036291">
    <property type="entry name" value="NAD(P)-bd_dom_sf"/>
</dbReference>
<dbReference type="GO" id="GO:0016491">
    <property type="term" value="F:oxidoreductase activity"/>
    <property type="evidence" value="ECO:0007669"/>
    <property type="project" value="UniProtKB-KW"/>
</dbReference>
<dbReference type="InterPro" id="IPR020904">
    <property type="entry name" value="Sc_DH/Rdtase_CS"/>
</dbReference>
<proteinExistence type="inferred from homology"/>
<evidence type="ECO:0000313" key="5">
    <source>
        <dbReference type="Proteomes" id="UP000215405"/>
    </source>
</evidence>
<accession>A0A231V435</accession>
<dbReference type="Proteomes" id="UP000215405">
    <property type="component" value="Unassembled WGS sequence"/>
</dbReference>
<dbReference type="InterPro" id="IPR002347">
    <property type="entry name" value="SDR_fam"/>
</dbReference>
<dbReference type="PRINTS" id="PR00081">
    <property type="entry name" value="GDHRDH"/>
</dbReference>
<dbReference type="PANTHER" id="PTHR43477">
    <property type="entry name" value="DIHYDROANTICAPSIN 7-DEHYDROGENASE"/>
    <property type="match status" value="1"/>
</dbReference>
<name>A0A231V435_9HYPH</name>
<evidence type="ECO:0000256" key="2">
    <source>
        <dbReference type="ARBA" id="ARBA00023002"/>
    </source>
</evidence>
<reference evidence="5" key="1">
    <citation type="journal article" date="2017" name="Int. J. Syst. Evol. Microbiol.">
        <title>Notoacmeibacter marinus gen. nov., sp. nov., isolated from the gut of a limpet and proposal of Notoacmeibacteraceae fam. nov. in the order Rhizobiales of the class Alphaproteobacteria.</title>
        <authorList>
            <person name="Huang Z."/>
            <person name="Guo F."/>
            <person name="Lai Q."/>
        </authorList>
    </citation>
    <scope>NUCLEOTIDE SEQUENCE [LARGE SCALE GENOMIC DNA]</scope>
    <source>
        <strain evidence="5">XMTR2A4</strain>
    </source>
</reference>
<comment type="similarity">
    <text evidence="1 3">Belongs to the short-chain dehydrogenases/reductases (SDR) family.</text>
</comment>
<dbReference type="PROSITE" id="PS00061">
    <property type="entry name" value="ADH_SHORT"/>
    <property type="match status" value="1"/>
</dbReference>
<dbReference type="AlphaFoldDB" id="A0A231V435"/>
<evidence type="ECO:0000313" key="4">
    <source>
        <dbReference type="EMBL" id="OXT02781.1"/>
    </source>
</evidence>
<keyword evidence="2" id="KW-0560">Oxidoreductase</keyword>
<keyword evidence="5" id="KW-1185">Reference proteome</keyword>
<dbReference type="Pfam" id="PF00106">
    <property type="entry name" value="adh_short"/>
    <property type="match status" value="1"/>
</dbReference>
<organism evidence="4 5">
    <name type="scientific">Notoacmeibacter marinus</name>
    <dbReference type="NCBI Taxonomy" id="1876515"/>
    <lineage>
        <taxon>Bacteria</taxon>
        <taxon>Pseudomonadati</taxon>
        <taxon>Pseudomonadota</taxon>
        <taxon>Alphaproteobacteria</taxon>
        <taxon>Hyphomicrobiales</taxon>
        <taxon>Notoacmeibacteraceae</taxon>
        <taxon>Notoacmeibacter</taxon>
    </lineage>
</organism>
<dbReference type="FunFam" id="3.40.50.720:FF:000084">
    <property type="entry name" value="Short-chain dehydrogenase reductase"/>
    <property type="match status" value="1"/>
</dbReference>
<dbReference type="EMBL" id="NBYO01000001">
    <property type="protein sequence ID" value="OXT02781.1"/>
    <property type="molecule type" value="Genomic_DNA"/>
</dbReference>
<dbReference type="Gene3D" id="3.40.50.720">
    <property type="entry name" value="NAD(P)-binding Rossmann-like Domain"/>
    <property type="match status" value="1"/>
</dbReference>
<evidence type="ECO:0000256" key="1">
    <source>
        <dbReference type="ARBA" id="ARBA00006484"/>
    </source>
</evidence>
<dbReference type="InterPro" id="IPR051122">
    <property type="entry name" value="SDR_DHRS6-like"/>
</dbReference>
<comment type="caution">
    <text evidence="4">The sequence shown here is derived from an EMBL/GenBank/DDBJ whole genome shotgun (WGS) entry which is preliminary data.</text>
</comment>
<sequence>MDLGLKDKLVLVTGSGSGIGKATAKLYLEEGARVIVHGLTEAETAACVDDLSSLGDVKGFAADLTKTADAASLAEFAQAQGEVDILVNNVGIFSVKPFEELTDEDWLHYFNTNVLSAVRMSRTFLPAMLKRGEGSIINMASEAAVKPLPQMVHYSVSKTAILGLTRGMAELTKGTKVRVNSILPGPTWTEGVEAYFDGLADQKGKPLDTIVDNYFKSDEPTSLIQRFVQPDEVARMIVTISASTASNGAAHRIEGGIVRNIL</sequence>
<evidence type="ECO:0000256" key="3">
    <source>
        <dbReference type="RuleBase" id="RU000363"/>
    </source>
</evidence>
<protein>
    <submittedName>
        <fullName evidence="4">Oxidoreductase</fullName>
    </submittedName>
</protein>
<dbReference type="PRINTS" id="PR00080">
    <property type="entry name" value="SDRFAMILY"/>
</dbReference>